<dbReference type="CDD" id="cd19598">
    <property type="entry name" value="serpin77Ba-like_insects"/>
    <property type="match status" value="1"/>
</dbReference>
<keyword evidence="1" id="KW-0646">Protease inhibitor</keyword>
<dbReference type="PANTHER" id="PTHR11461:SF367">
    <property type="entry name" value="GH21475P-RELATED"/>
    <property type="match status" value="1"/>
</dbReference>
<dbReference type="Gene3D" id="3.30.497.10">
    <property type="entry name" value="Antithrombin, subunit I, domain 2"/>
    <property type="match status" value="1"/>
</dbReference>
<evidence type="ECO:0000313" key="6">
    <source>
        <dbReference type="EMBL" id="CAG9759830.1"/>
    </source>
</evidence>
<dbReference type="GO" id="GO:0004867">
    <property type="term" value="F:serine-type endopeptidase inhibitor activity"/>
    <property type="evidence" value="ECO:0007669"/>
    <property type="project" value="UniProtKB-KW"/>
</dbReference>
<dbReference type="Pfam" id="PF00079">
    <property type="entry name" value="Serpin"/>
    <property type="match status" value="1"/>
</dbReference>
<organism evidence="6 7">
    <name type="scientific">Ceutorhynchus assimilis</name>
    <name type="common">cabbage seed weevil</name>
    <dbReference type="NCBI Taxonomy" id="467358"/>
    <lineage>
        <taxon>Eukaryota</taxon>
        <taxon>Metazoa</taxon>
        <taxon>Ecdysozoa</taxon>
        <taxon>Arthropoda</taxon>
        <taxon>Hexapoda</taxon>
        <taxon>Insecta</taxon>
        <taxon>Pterygota</taxon>
        <taxon>Neoptera</taxon>
        <taxon>Endopterygota</taxon>
        <taxon>Coleoptera</taxon>
        <taxon>Polyphaga</taxon>
        <taxon>Cucujiformia</taxon>
        <taxon>Curculionidae</taxon>
        <taxon>Ceutorhynchinae</taxon>
        <taxon>Ceutorhynchus</taxon>
    </lineage>
</organism>
<dbReference type="Proteomes" id="UP001152799">
    <property type="component" value="Chromosome 1"/>
</dbReference>
<evidence type="ECO:0000256" key="4">
    <source>
        <dbReference type="SAM" id="SignalP"/>
    </source>
</evidence>
<proteinExistence type="inferred from homology"/>
<evidence type="ECO:0000259" key="5">
    <source>
        <dbReference type="SMART" id="SM00093"/>
    </source>
</evidence>
<dbReference type="InterPro" id="IPR042185">
    <property type="entry name" value="Serpin_sf_2"/>
</dbReference>
<dbReference type="InterPro" id="IPR042178">
    <property type="entry name" value="Serpin_sf_1"/>
</dbReference>
<dbReference type="EMBL" id="OU892277">
    <property type="protein sequence ID" value="CAG9759830.1"/>
    <property type="molecule type" value="Genomic_DNA"/>
</dbReference>
<dbReference type="InterPro" id="IPR023796">
    <property type="entry name" value="Serpin_dom"/>
</dbReference>
<dbReference type="SUPFAM" id="SSF56574">
    <property type="entry name" value="Serpins"/>
    <property type="match status" value="1"/>
</dbReference>
<reference evidence="6" key="1">
    <citation type="submission" date="2022-01" db="EMBL/GenBank/DDBJ databases">
        <authorList>
            <person name="King R."/>
        </authorList>
    </citation>
    <scope>NUCLEOTIDE SEQUENCE</scope>
</reference>
<gene>
    <name evidence="6" type="ORF">CEUTPL_LOCUS571</name>
</gene>
<dbReference type="AlphaFoldDB" id="A0A9N9MDW5"/>
<feature type="chain" id="PRO_5040469393" description="Serpin domain-containing protein" evidence="4">
    <location>
        <begin position="20"/>
        <end position="405"/>
    </location>
</feature>
<name>A0A9N9MDW5_9CUCU</name>
<feature type="domain" description="Serpin" evidence="5">
    <location>
        <begin position="34"/>
        <end position="401"/>
    </location>
</feature>
<dbReference type="PROSITE" id="PS00284">
    <property type="entry name" value="SERPIN"/>
    <property type="match status" value="1"/>
</dbReference>
<keyword evidence="4" id="KW-0732">Signal</keyword>
<dbReference type="InterPro" id="IPR000215">
    <property type="entry name" value="Serpin_fam"/>
</dbReference>
<dbReference type="OrthoDB" id="9440847at2759"/>
<sequence>MKFSLFAAIVLYLTTPVFLQGKFNIEHSINKFSINLLADVNKEGGGNVNIALSPLTIWTLLTIASEGAQETTADQIDRVLQQPPNKSVVRKAYNNLISQFKVKSKEAEFETSNGIFSRKEFPVRQIYSDIVKEFYNTNVVPVDFKNDNQGATNIINKYVAKTTRNRITNLINTGDVQNAYLFMTSTAYFKGVWQIPFNRSATRRSPFFDENKNQVGEVQLMYQVYPFPYLRHNNIRADIVELPYGFDDTFSMLLLVPRGDQTVINMLNSLNGESITDILERLESNSKKFPDDNIHVHLPKFKVTSDFNLDVVLQAMGITDIFDPRRANLLGMFKQYLYLSRFIQKAEIEVDELGTIATAAAGAIFENRTPPPIVKANRPFVFFIVHKLSRSVIFAGKISNPNDLG</sequence>
<keyword evidence="2" id="KW-0722">Serine protease inhibitor</keyword>
<dbReference type="Gene3D" id="2.30.39.10">
    <property type="entry name" value="Alpha-1-antitrypsin, domain 1"/>
    <property type="match status" value="1"/>
</dbReference>
<dbReference type="PANTHER" id="PTHR11461">
    <property type="entry name" value="SERINE PROTEASE INHIBITOR, SERPIN"/>
    <property type="match status" value="1"/>
</dbReference>
<evidence type="ECO:0000256" key="3">
    <source>
        <dbReference type="RuleBase" id="RU000411"/>
    </source>
</evidence>
<dbReference type="InterPro" id="IPR036186">
    <property type="entry name" value="Serpin_sf"/>
</dbReference>
<dbReference type="SMART" id="SM00093">
    <property type="entry name" value="SERPIN"/>
    <property type="match status" value="1"/>
</dbReference>
<dbReference type="InterPro" id="IPR023795">
    <property type="entry name" value="Serpin_CS"/>
</dbReference>
<evidence type="ECO:0000256" key="1">
    <source>
        <dbReference type="ARBA" id="ARBA00022690"/>
    </source>
</evidence>
<evidence type="ECO:0000256" key="2">
    <source>
        <dbReference type="ARBA" id="ARBA00022900"/>
    </source>
</evidence>
<comment type="similarity">
    <text evidence="3">Belongs to the serpin family.</text>
</comment>
<keyword evidence="7" id="KW-1185">Reference proteome</keyword>
<accession>A0A9N9MDW5</accession>
<dbReference type="GO" id="GO:0005615">
    <property type="term" value="C:extracellular space"/>
    <property type="evidence" value="ECO:0007669"/>
    <property type="project" value="InterPro"/>
</dbReference>
<protein>
    <recommendedName>
        <fullName evidence="5">Serpin domain-containing protein</fullName>
    </recommendedName>
</protein>
<feature type="signal peptide" evidence="4">
    <location>
        <begin position="1"/>
        <end position="19"/>
    </location>
</feature>
<evidence type="ECO:0000313" key="7">
    <source>
        <dbReference type="Proteomes" id="UP001152799"/>
    </source>
</evidence>